<comment type="similarity">
    <text evidence="1">Belongs to the transferase hexapeptide repeat family.</text>
</comment>
<name>A0A1S9PDF3_9SPHI</name>
<dbReference type="CDD" id="cd03354">
    <property type="entry name" value="LbH_SAT"/>
    <property type="match status" value="1"/>
</dbReference>
<dbReference type="Proteomes" id="UP000189739">
    <property type="component" value="Unassembled WGS sequence"/>
</dbReference>
<keyword evidence="5" id="KW-0472">Membrane</keyword>
<keyword evidence="5" id="KW-1133">Transmembrane helix</keyword>
<dbReference type="EMBL" id="MBTF01000023">
    <property type="protein sequence ID" value="OOQ58598.1"/>
    <property type="molecule type" value="Genomic_DNA"/>
</dbReference>
<evidence type="ECO:0000313" key="6">
    <source>
        <dbReference type="EMBL" id="OOQ58598.1"/>
    </source>
</evidence>
<evidence type="ECO:0000256" key="4">
    <source>
        <dbReference type="ARBA" id="ARBA00023315"/>
    </source>
</evidence>
<dbReference type="RefSeq" id="WP_078349294.1">
    <property type="nucleotide sequence ID" value="NZ_MBTF01000023.1"/>
</dbReference>
<keyword evidence="2 6" id="KW-0808">Transferase</keyword>
<evidence type="ECO:0000313" key="7">
    <source>
        <dbReference type="Proteomes" id="UP000189739"/>
    </source>
</evidence>
<reference evidence="6 7" key="1">
    <citation type="submission" date="2016-07" db="EMBL/GenBank/DDBJ databases">
        <title>Genomic analysis of zinc-resistant bacterium Mucilaginibacter pedocola TBZ30.</title>
        <authorList>
            <person name="Huang J."/>
            <person name="Tang J."/>
        </authorList>
    </citation>
    <scope>NUCLEOTIDE SEQUENCE [LARGE SCALE GENOMIC DNA]</scope>
    <source>
        <strain evidence="6 7">TBZ30</strain>
    </source>
</reference>
<organism evidence="6 7">
    <name type="scientific">Mucilaginibacter pedocola</name>
    <dbReference type="NCBI Taxonomy" id="1792845"/>
    <lineage>
        <taxon>Bacteria</taxon>
        <taxon>Pseudomonadati</taxon>
        <taxon>Bacteroidota</taxon>
        <taxon>Sphingobacteriia</taxon>
        <taxon>Sphingobacteriales</taxon>
        <taxon>Sphingobacteriaceae</taxon>
        <taxon>Mucilaginibacter</taxon>
    </lineage>
</organism>
<keyword evidence="7" id="KW-1185">Reference proteome</keyword>
<gene>
    <name evidence="6" type="ORF">BC343_08000</name>
</gene>
<dbReference type="Gene3D" id="2.160.10.10">
    <property type="entry name" value="Hexapeptide repeat proteins"/>
    <property type="match status" value="1"/>
</dbReference>
<dbReference type="OrthoDB" id="9814490at2"/>
<evidence type="ECO:0000256" key="2">
    <source>
        <dbReference type="ARBA" id="ARBA00022679"/>
    </source>
</evidence>
<keyword evidence="4" id="KW-0012">Acyltransferase</keyword>
<accession>A0A1S9PDF3</accession>
<comment type="caution">
    <text evidence="6">The sequence shown here is derived from an EMBL/GenBank/DDBJ whole genome shotgun (WGS) entry which is preliminary data.</text>
</comment>
<dbReference type="STRING" id="1792845.BC343_08000"/>
<dbReference type="SUPFAM" id="SSF51161">
    <property type="entry name" value="Trimeric LpxA-like enzymes"/>
    <property type="match status" value="1"/>
</dbReference>
<proteinExistence type="inferred from homology"/>
<dbReference type="PANTHER" id="PTHR42811">
    <property type="entry name" value="SERINE ACETYLTRANSFERASE"/>
    <property type="match status" value="1"/>
</dbReference>
<evidence type="ECO:0000256" key="5">
    <source>
        <dbReference type="SAM" id="Phobius"/>
    </source>
</evidence>
<feature type="transmembrane region" description="Helical" evidence="5">
    <location>
        <begin position="42"/>
        <end position="60"/>
    </location>
</feature>
<keyword evidence="5" id="KW-0812">Transmembrane</keyword>
<keyword evidence="3" id="KW-0677">Repeat</keyword>
<dbReference type="InterPro" id="IPR001451">
    <property type="entry name" value="Hexapep"/>
</dbReference>
<sequence>MNFFAYLFQDRRANRGNFKAQLVLFMFRLVNAINRYMLLKVIFFPYLMFYRFFVEWSLGIELPRKLRAGKNLVFYHGQGLVVNYGTIIGENCVLRNGVTIGHKKLADGTHSRCPQIGNNVDIGANVCIIGDITIGDNVVIGAGAVVVKSIPPNSTAVGNPARVLEKKAEAANLTKDINGQ</sequence>
<dbReference type="InterPro" id="IPR011004">
    <property type="entry name" value="Trimer_LpxA-like_sf"/>
</dbReference>
<dbReference type="AlphaFoldDB" id="A0A1S9PDF3"/>
<dbReference type="Pfam" id="PF00132">
    <property type="entry name" value="Hexapep"/>
    <property type="match status" value="1"/>
</dbReference>
<dbReference type="InterPro" id="IPR045304">
    <property type="entry name" value="LbH_SAT"/>
</dbReference>
<dbReference type="Pfam" id="PF14602">
    <property type="entry name" value="Hexapep_2"/>
    <property type="match status" value="1"/>
</dbReference>
<evidence type="ECO:0000256" key="3">
    <source>
        <dbReference type="ARBA" id="ARBA00022737"/>
    </source>
</evidence>
<protein>
    <submittedName>
        <fullName evidence="6">Serine acetyltransferase</fullName>
    </submittedName>
</protein>
<evidence type="ECO:0000256" key="1">
    <source>
        <dbReference type="ARBA" id="ARBA00007274"/>
    </source>
</evidence>
<dbReference type="PROSITE" id="PS00101">
    <property type="entry name" value="HEXAPEP_TRANSFERASES"/>
    <property type="match status" value="1"/>
</dbReference>
<dbReference type="InterPro" id="IPR018357">
    <property type="entry name" value="Hexapep_transf_CS"/>
</dbReference>
<dbReference type="GO" id="GO:0016746">
    <property type="term" value="F:acyltransferase activity"/>
    <property type="evidence" value="ECO:0007669"/>
    <property type="project" value="UniProtKB-KW"/>
</dbReference>